<evidence type="ECO:0000313" key="4">
    <source>
        <dbReference type="EMBL" id="TVU84854.1"/>
    </source>
</evidence>
<reference evidence="4 5" key="1">
    <citation type="submission" date="2019-07" db="EMBL/GenBank/DDBJ databases">
        <title>Draft genome of C. aurimucosum strain 15-4290.</title>
        <authorList>
            <person name="Pacheco L.G.C."/>
            <person name="Aguiar E.R.G.R."/>
            <person name="Navas J."/>
            <person name="Santos C.S."/>
            <person name="Rocha D.J.P.G."/>
        </authorList>
    </citation>
    <scope>NUCLEOTIDE SEQUENCE [LARGE SCALE GENOMIC DNA]</scope>
    <source>
        <strain evidence="4 5">15-4290</strain>
    </source>
</reference>
<sequence>MEHSPTLVPARIPSKRRILDQSQKRETMYKTTITPRFNETDAVGHINNTKFPAWFEAARRDFFAEFDPDLATDPWTLLVVRYELNFLKEVNWVPEVTIHTSISRLGRTSVTLHEELYQEGELCVVSEVTYVNVDPRTRRPEAVPNPVREKLSAHLSTKPNEYNQEGASDA</sequence>
<dbReference type="Gene3D" id="3.10.129.10">
    <property type="entry name" value="Hotdog Thioesterase"/>
    <property type="match status" value="1"/>
</dbReference>
<comment type="similarity">
    <text evidence="1">Belongs to the 4-hydroxybenzoyl-CoA thioesterase family.</text>
</comment>
<evidence type="ECO:0000313" key="5">
    <source>
        <dbReference type="Proteomes" id="UP000320648"/>
    </source>
</evidence>
<dbReference type="CDD" id="cd00586">
    <property type="entry name" value="4HBT"/>
    <property type="match status" value="1"/>
</dbReference>
<feature type="compositionally biased region" description="Polar residues" evidence="3">
    <location>
        <begin position="154"/>
        <end position="170"/>
    </location>
</feature>
<dbReference type="SUPFAM" id="SSF54637">
    <property type="entry name" value="Thioesterase/thiol ester dehydrase-isomerase"/>
    <property type="match status" value="1"/>
</dbReference>
<dbReference type="InterPro" id="IPR029069">
    <property type="entry name" value="HotDog_dom_sf"/>
</dbReference>
<accession>A0A558ITZ5</accession>
<protein>
    <submittedName>
        <fullName evidence="4">Acyl-CoA thioesterase</fullName>
    </submittedName>
</protein>
<comment type="caution">
    <text evidence="4">The sequence shown here is derived from an EMBL/GenBank/DDBJ whole genome shotgun (WGS) entry which is preliminary data.</text>
</comment>
<evidence type="ECO:0000256" key="1">
    <source>
        <dbReference type="ARBA" id="ARBA00005953"/>
    </source>
</evidence>
<name>A0A558ITZ5_9CORY</name>
<organism evidence="4 5">
    <name type="scientific">Corynebacterium aurimucosum</name>
    <dbReference type="NCBI Taxonomy" id="169292"/>
    <lineage>
        <taxon>Bacteria</taxon>
        <taxon>Bacillati</taxon>
        <taxon>Actinomycetota</taxon>
        <taxon>Actinomycetes</taxon>
        <taxon>Mycobacteriales</taxon>
        <taxon>Corynebacteriaceae</taxon>
        <taxon>Corynebacterium</taxon>
    </lineage>
</organism>
<dbReference type="AlphaFoldDB" id="A0A558ITZ5"/>
<gene>
    <name evidence="4" type="ORF">FQN05_05140</name>
</gene>
<dbReference type="InterPro" id="IPR050563">
    <property type="entry name" value="4-hydroxybenzoyl-CoA_TE"/>
</dbReference>
<dbReference type="PANTHER" id="PTHR31793:SF27">
    <property type="entry name" value="NOVEL THIOESTERASE SUPERFAMILY DOMAIN AND SAPOSIN A-TYPE DOMAIN CONTAINING PROTEIN (0610012H03RIK)"/>
    <property type="match status" value="1"/>
</dbReference>
<dbReference type="EMBL" id="VMTX01000005">
    <property type="protein sequence ID" value="TVU84854.1"/>
    <property type="molecule type" value="Genomic_DNA"/>
</dbReference>
<dbReference type="PANTHER" id="PTHR31793">
    <property type="entry name" value="4-HYDROXYBENZOYL-COA THIOESTERASE FAMILY MEMBER"/>
    <property type="match status" value="1"/>
</dbReference>
<dbReference type="Proteomes" id="UP000320648">
    <property type="component" value="Unassembled WGS sequence"/>
</dbReference>
<keyword evidence="2" id="KW-0378">Hydrolase</keyword>
<evidence type="ECO:0000256" key="3">
    <source>
        <dbReference type="SAM" id="MobiDB-lite"/>
    </source>
</evidence>
<dbReference type="GO" id="GO:0047617">
    <property type="term" value="F:fatty acyl-CoA hydrolase activity"/>
    <property type="evidence" value="ECO:0007669"/>
    <property type="project" value="TreeGrafter"/>
</dbReference>
<dbReference type="Pfam" id="PF13279">
    <property type="entry name" value="4HBT_2"/>
    <property type="match status" value="1"/>
</dbReference>
<proteinExistence type="inferred from homology"/>
<feature type="compositionally biased region" description="Basic and acidic residues" evidence="3">
    <location>
        <begin position="137"/>
        <end position="152"/>
    </location>
</feature>
<feature type="region of interest" description="Disordered" evidence="3">
    <location>
        <begin position="137"/>
        <end position="170"/>
    </location>
</feature>
<evidence type="ECO:0000256" key="2">
    <source>
        <dbReference type="ARBA" id="ARBA00022801"/>
    </source>
</evidence>